<evidence type="ECO:0000313" key="5">
    <source>
        <dbReference type="EMBL" id="THH31989.1"/>
    </source>
</evidence>
<dbReference type="InterPro" id="IPR029055">
    <property type="entry name" value="Ntn_hydrolases_N"/>
</dbReference>
<comment type="caution">
    <text evidence="5">The sequence shown here is derived from an EMBL/GenBank/DDBJ whole genome shotgun (WGS) entry which is preliminary data.</text>
</comment>
<dbReference type="Proteomes" id="UP000308730">
    <property type="component" value="Unassembled WGS sequence"/>
</dbReference>
<dbReference type="InterPro" id="IPR014729">
    <property type="entry name" value="Rossmann-like_a/b/a_fold"/>
</dbReference>
<dbReference type="PROSITE" id="PS51278">
    <property type="entry name" value="GATASE_TYPE_2"/>
    <property type="match status" value="1"/>
</dbReference>
<dbReference type="InterPro" id="IPR051857">
    <property type="entry name" value="Asn_synthetase_domain"/>
</dbReference>
<keyword evidence="1" id="KW-0028">Amino-acid biosynthesis</keyword>
<dbReference type="PANTHER" id="PTHR45937:SF1">
    <property type="entry name" value="ASPARAGINE SYNTHETASE DOMAIN-CONTAINING PROTEIN 1"/>
    <property type="match status" value="1"/>
</dbReference>
<sequence>MCGILFTCSLSHLAGPPQHTSQLGQILQKLRAENSARGPDAQDSCNFDVDGSELSFFSSELHLRGNEHISQPHRNDNGHVLCWNGEILITENDGLKLFDLLRTTRSAEEFRDVLATIEGPYAIVYYHPILRRIFFARDPLGRRSLLIHLPNASNPSIILTSVSFGSHSLVAPEELSTDCIHFLDVDRLRTVTTPDAFVASMGRISRVAEGNISPFAESRKVNTSIPDNPPKTADLDNIPMHLLSSVDGLIAQLDRSVMLQTYNIPQSSDKGKARVAVLFSGGIDSTVLAFLAHRYVEPEEPIDLLNVAFENPRKILVKAEGNIGGLPKREKKAKLKDRLDYSTVNIQYDVPDRLTGRQEVTQVEIDVPYDESQAARPRVEALMFPGRTIMDLLRVLQ</sequence>
<evidence type="ECO:0000259" key="4">
    <source>
        <dbReference type="PROSITE" id="PS51278"/>
    </source>
</evidence>
<dbReference type="PANTHER" id="PTHR45937">
    <property type="entry name" value="ASPARAGINE SYNTHETASE DOMAIN-CONTAINING PROTEIN 1"/>
    <property type="match status" value="1"/>
</dbReference>
<dbReference type="EMBL" id="SGPM01000032">
    <property type="protein sequence ID" value="THH31989.1"/>
    <property type="molecule type" value="Genomic_DNA"/>
</dbReference>
<evidence type="ECO:0000256" key="2">
    <source>
        <dbReference type="ARBA" id="ARBA00022888"/>
    </source>
</evidence>
<protein>
    <recommendedName>
        <fullName evidence="4">Glutamine amidotransferase type-2 domain-containing protein</fullName>
    </recommendedName>
</protein>
<dbReference type="InterPro" id="IPR017932">
    <property type="entry name" value="GATase_2_dom"/>
</dbReference>
<accession>A0A4S4MZL7</accession>
<reference evidence="5 6" key="1">
    <citation type="submission" date="2019-02" db="EMBL/GenBank/DDBJ databases">
        <title>Genome sequencing of the rare red list fungi Antrodiella citrinella (Flaviporus citrinellus).</title>
        <authorList>
            <person name="Buettner E."/>
            <person name="Kellner H."/>
        </authorList>
    </citation>
    <scope>NUCLEOTIDE SEQUENCE [LARGE SCALE GENOMIC DNA]</scope>
    <source>
        <strain evidence="5 6">DSM 108506</strain>
    </source>
</reference>
<dbReference type="Gene3D" id="3.40.50.620">
    <property type="entry name" value="HUPs"/>
    <property type="match status" value="1"/>
</dbReference>
<feature type="domain" description="Glutamine amidotransferase type-2" evidence="4">
    <location>
        <begin position="2"/>
        <end position="218"/>
    </location>
</feature>
<dbReference type="GO" id="GO:0006529">
    <property type="term" value="P:asparagine biosynthetic process"/>
    <property type="evidence" value="ECO:0007669"/>
    <property type="project" value="UniProtKB-KW"/>
</dbReference>
<dbReference type="OrthoDB" id="10252281at2759"/>
<keyword evidence="2" id="KW-0061">Asparagine biosynthesis</keyword>
<evidence type="ECO:0000256" key="3">
    <source>
        <dbReference type="ARBA" id="ARBA00022962"/>
    </source>
</evidence>
<dbReference type="SUPFAM" id="SSF56235">
    <property type="entry name" value="N-terminal nucleophile aminohydrolases (Ntn hydrolases)"/>
    <property type="match status" value="1"/>
</dbReference>
<dbReference type="SUPFAM" id="SSF52402">
    <property type="entry name" value="Adenine nucleotide alpha hydrolases-like"/>
    <property type="match status" value="1"/>
</dbReference>
<keyword evidence="6" id="KW-1185">Reference proteome</keyword>
<proteinExistence type="predicted"/>
<gene>
    <name evidence="5" type="ORF">EUX98_g2193</name>
</gene>
<organism evidence="5 6">
    <name type="scientific">Antrodiella citrinella</name>
    <dbReference type="NCBI Taxonomy" id="2447956"/>
    <lineage>
        <taxon>Eukaryota</taxon>
        <taxon>Fungi</taxon>
        <taxon>Dikarya</taxon>
        <taxon>Basidiomycota</taxon>
        <taxon>Agaricomycotina</taxon>
        <taxon>Agaricomycetes</taxon>
        <taxon>Polyporales</taxon>
        <taxon>Steccherinaceae</taxon>
        <taxon>Antrodiella</taxon>
    </lineage>
</organism>
<name>A0A4S4MZL7_9APHY</name>
<dbReference type="AlphaFoldDB" id="A0A4S4MZL7"/>
<keyword evidence="3" id="KW-0315">Glutamine amidotransferase</keyword>
<dbReference type="Gene3D" id="3.60.20.10">
    <property type="entry name" value="Glutamine Phosphoribosylpyrophosphate, subunit 1, domain 1"/>
    <property type="match status" value="1"/>
</dbReference>
<evidence type="ECO:0000313" key="6">
    <source>
        <dbReference type="Proteomes" id="UP000308730"/>
    </source>
</evidence>
<evidence type="ECO:0000256" key="1">
    <source>
        <dbReference type="ARBA" id="ARBA00022605"/>
    </source>
</evidence>